<accession>A0A655ZGF6</accession>
<evidence type="ECO:0000313" key="1">
    <source>
        <dbReference type="EMBL" id="CSC67712.1"/>
    </source>
</evidence>
<organism evidence="1 2">
    <name type="scientific">Vibrio cholerae</name>
    <dbReference type="NCBI Taxonomy" id="666"/>
    <lineage>
        <taxon>Bacteria</taxon>
        <taxon>Pseudomonadati</taxon>
        <taxon>Pseudomonadota</taxon>
        <taxon>Gammaproteobacteria</taxon>
        <taxon>Vibrionales</taxon>
        <taxon>Vibrionaceae</taxon>
        <taxon>Vibrio</taxon>
    </lineage>
</organism>
<dbReference type="EMBL" id="CWQJ01000026">
    <property type="protein sequence ID" value="CSC67712.1"/>
    <property type="molecule type" value="Genomic_DNA"/>
</dbReference>
<sequence length="49" mass="5293">MIAGSSGTKISAKWEIPRSSTFMFWRAATLASSLETACFPVCSSSILYT</sequence>
<dbReference type="Proteomes" id="UP000046067">
    <property type="component" value="Unassembled WGS sequence"/>
</dbReference>
<proteinExistence type="predicted"/>
<dbReference type="AlphaFoldDB" id="A0A655ZGF6"/>
<gene>
    <name evidence="1" type="ORF">ERS013201_03253</name>
</gene>
<reference evidence="1 2" key="1">
    <citation type="submission" date="2015-07" db="EMBL/GenBank/DDBJ databases">
        <authorList>
            <consortium name="Pathogen Informatics"/>
        </authorList>
    </citation>
    <scope>NUCLEOTIDE SEQUENCE [LARGE SCALE GENOMIC DNA]</scope>
    <source>
        <strain evidence="1 2">A325</strain>
    </source>
</reference>
<name>A0A655ZGF6_VIBCL</name>
<protein>
    <submittedName>
        <fullName evidence="1">Uncharacterized protein</fullName>
    </submittedName>
</protein>
<evidence type="ECO:0000313" key="2">
    <source>
        <dbReference type="Proteomes" id="UP000046067"/>
    </source>
</evidence>